<organism evidence="1">
    <name type="scientific">viral metagenome</name>
    <dbReference type="NCBI Taxonomy" id="1070528"/>
    <lineage>
        <taxon>unclassified sequences</taxon>
        <taxon>metagenomes</taxon>
        <taxon>organismal metagenomes</taxon>
    </lineage>
</organism>
<dbReference type="EMBL" id="MT142369">
    <property type="protein sequence ID" value="QJA79169.1"/>
    <property type="molecule type" value="Genomic_DNA"/>
</dbReference>
<gene>
    <name evidence="2" type="ORF">MM415A00941_0016</name>
    <name evidence="1" type="ORF">TM448A00947_0016</name>
</gene>
<protein>
    <submittedName>
        <fullName evidence="1">Uncharacterized protein</fullName>
    </submittedName>
</protein>
<sequence>MPKVRLPIHEGMLKAVDEIGLVTHGADMVNVYVDELNNINRWPGYEEFCDTGESASVDGLFWWENEAIVIANCNGKTFQITDSAGTIAEIAGDTFEVGTRVKYADFGAHLYGANGANINEIGTDAVAVIADVDAPTTVSHVSVLDRYLLANEMATGNFHWADVNAPTAWSANYAEAEANPDRLVALDVQNLTLGLLGKKTLEKWYDDGTTPFIRLYQGLVQSGTVAAYSMAWCDAVSAWCYLDQNRRVVQLQEGVPQVMSLTINKYIQNFTTVSDAIGDYVELVGRPFYVLTFPSEEIVLAFDFISKNWYRLGSWNIGTAEYDRYRGNCYCFALAWGLTLMGDRANGKIYKLSPTIYDEDGSVLRTMIQTAHYNHGSESSRKYSNGLYVRLKRTQTVSEDGTPDLMVQYRDDGNTTWSTARSLTMHSSSNTEFLAYTTRLGSYYARQWRFYMTDAYPLCLVSVEEDVDIEI</sequence>
<dbReference type="EMBL" id="MT144084">
    <property type="protein sequence ID" value="QJA48446.1"/>
    <property type="molecule type" value="Genomic_DNA"/>
</dbReference>
<name>A0A6H1ZKJ1_9ZZZZ</name>
<evidence type="ECO:0000313" key="2">
    <source>
        <dbReference type="EMBL" id="QJA79169.1"/>
    </source>
</evidence>
<accession>A0A6H1ZKJ1</accession>
<reference evidence="1" key="1">
    <citation type="submission" date="2020-03" db="EMBL/GenBank/DDBJ databases">
        <title>The deep terrestrial virosphere.</title>
        <authorList>
            <person name="Holmfeldt K."/>
            <person name="Nilsson E."/>
            <person name="Simone D."/>
            <person name="Lopez-Fernandez M."/>
            <person name="Wu X."/>
            <person name="de Brujin I."/>
            <person name="Lundin D."/>
            <person name="Andersson A."/>
            <person name="Bertilsson S."/>
            <person name="Dopson M."/>
        </authorList>
    </citation>
    <scope>NUCLEOTIDE SEQUENCE</scope>
    <source>
        <strain evidence="2">MM415A00941</strain>
        <strain evidence="1">TM448A00947</strain>
    </source>
</reference>
<evidence type="ECO:0000313" key="1">
    <source>
        <dbReference type="EMBL" id="QJA48446.1"/>
    </source>
</evidence>
<proteinExistence type="predicted"/>
<dbReference type="AlphaFoldDB" id="A0A6H1ZKJ1"/>